<keyword evidence="1" id="KW-0001">2Fe-2S</keyword>
<evidence type="ECO:0000256" key="3">
    <source>
        <dbReference type="ARBA" id="ARBA00023004"/>
    </source>
</evidence>
<dbReference type="Gene3D" id="2.102.10.10">
    <property type="entry name" value="Rieske [2Fe-2S] iron-sulphur domain"/>
    <property type="match status" value="1"/>
</dbReference>
<evidence type="ECO:0000313" key="9">
    <source>
        <dbReference type="Proteomes" id="UP000017842"/>
    </source>
</evidence>
<sequence>MAYIDVCKQSLIYEGELVPCVAGDKEIIIMWPDGGEPKAYKAACPHEGVSLGRGDFNGRILYCTAHGWVFDGRTGKSLQPEGWALQEYPLRIQDGMVQVDVISK</sequence>
<proteinExistence type="inferred from homology"/>
<evidence type="ECO:0000256" key="2">
    <source>
        <dbReference type="ARBA" id="ARBA00022723"/>
    </source>
</evidence>
<dbReference type="PROSITE" id="PS51296">
    <property type="entry name" value="RIESKE"/>
    <property type="match status" value="1"/>
</dbReference>
<name>V5C0U0_9GAMM</name>
<organism evidence="8 9">
    <name type="scientific">Methyloglobulus morosus KoM1</name>
    <dbReference type="NCBI Taxonomy" id="1116472"/>
    <lineage>
        <taxon>Bacteria</taxon>
        <taxon>Pseudomonadati</taxon>
        <taxon>Pseudomonadota</taxon>
        <taxon>Gammaproteobacteria</taxon>
        <taxon>Methylococcales</taxon>
        <taxon>Methylococcaceae</taxon>
        <taxon>Methyloglobulus</taxon>
    </lineage>
</organism>
<comment type="cofactor">
    <cofactor evidence="5">
        <name>[2Fe-2S] cluster</name>
        <dbReference type="ChEBI" id="CHEBI:190135"/>
    </cofactor>
</comment>
<dbReference type="EMBL" id="AYLO01000011">
    <property type="protein sequence ID" value="ESS73704.1"/>
    <property type="molecule type" value="Genomic_DNA"/>
</dbReference>
<dbReference type="eggNOG" id="COG2146">
    <property type="taxonomic scope" value="Bacteria"/>
</dbReference>
<evidence type="ECO:0000256" key="5">
    <source>
        <dbReference type="ARBA" id="ARBA00034078"/>
    </source>
</evidence>
<keyword evidence="2" id="KW-0479">Metal-binding</keyword>
<evidence type="ECO:0000259" key="7">
    <source>
        <dbReference type="PROSITE" id="PS51296"/>
    </source>
</evidence>
<dbReference type="PANTHER" id="PTHR21496:SF0">
    <property type="entry name" value="RIESKE DOMAIN-CONTAINING PROTEIN"/>
    <property type="match status" value="1"/>
</dbReference>
<dbReference type="PANTHER" id="PTHR21496">
    <property type="entry name" value="FERREDOXIN-RELATED"/>
    <property type="match status" value="1"/>
</dbReference>
<dbReference type="GO" id="GO:0046872">
    <property type="term" value="F:metal ion binding"/>
    <property type="evidence" value="ECO:0007669"/>
    <property type="project" value="UniProtKB-KW"/>
</dbReference>
<evidence type="ECO:0000256" key="4">
    <source>
        <dbReference type="ARBA" id="ARBA00023014"/>
    </source>
</evidence>
<feature type="domain" description="Rieske" evidence="7">
    <location>
        <begin position="4"/>
        <end position="99"/>
    </location>
</feature>
<dbReference type="InterPro" id="IPR036922">
    <property type="entry name" value="Rieske_2Fe-2S_sf"/>
</dbReference>
<dbReference type="Pfam" id="PF00355">
    <property type="entry name" value="Rieske"/>
    <property type="match status" value="1"/>
</dbReference>
<gene>
    <name evidence="8" type="ORF">MGMO_11c00110</name>
</gene>
<keyword evidence="3" id="KW-0408">Iron</keyword>
<accession>V5C0U0</accession>
<dbReference type="RefSeq" id="WP_023493294.1">
    <property type="nucleotide sequence ID" value="NZ_AYLO01000011.1"/>
</dbReference>
<evidence type="ECO:0000313" key="8">
    <source>
        <dbReference type="EMBL" id="ESS73704.1"/>
    </source>
</evidence>
<comment type="caution">
    <text evidence="8">The sequence shown here is derived from an EMBL/GenBank/DDBJ whole genome shotgun (WGS) entry which is preliminary data.</text>
</comment>
<dbReference type="AlphaFoldDB" id="V5C0U0"/>
<dbReference type="Proteomes" id="UP000017842">
    <property type="component" value="Unassembled WGS sequence"/>
</dbReference>
<dbReference type="OrthoDB" id="9800167at2"/>
<protein>
    <submittedName>
        <fullName evidence="8">Rieske 2Fe-2S family protein</fullName>
    </submittedName>
</protein>
<reference evidence="8 9" key="1">
    <citation type="journal article" date="2013" name="Genome Announc.">
        <title>Draft Genome Sequence of the Methanotrophic Gammaproteobacterium Methyloglobulus morosus DSM 22980 Strain KoM1.</title>
        <authorList>
            <person name="Poehlein A."/>
            <person name="Deutzmann J.S."/>
            <person name="Daniel R."/>
            <person name="Simeonova D.D."/>
        </authorList>
    </citation>
    <scope>NUCLEOTIDE SEQUENCE [LARGE SCALE GENOMIC DNA]</scope>
    <source>
        <strain evidence="8 9">KoM1</strain>
    </source>
</reference>
<dbReference type="InterPro" id="IPR017941">
    <property type="entry name" value="Rieske_2Fe-2S"/>
</dbReference>
<dbReference type="GO" id="GO:0051537">
    <property type="term" value="F:2 iron, 2 sulfur cluster binding"/>
    <property type="evidence" value="ECO:0007669"/>
    <property type="project" value="UniProtKB-KW"/>
</dbReference>
<evidence type="ECO:0000256" key="6">
    <source>
        <dbReference type="ARBA" id="ARBA00038001"/>
    </source>
</evidence>
<dbReference type="STRING" id="1116472.MGMO_11c00110"/>
<keyword evidence="9" id="KW-1185">Reference proteome</keyword>
<comment type="similarity">
    <text evidence="6">Belongs to the bacterial ring-hydroxylating dioxygenase ferredoxin component family.</text>
</comment>
<evidence type="ECO:0000256" key="1">
    <source>
        <dbReference type="ARBA" id="ARBA00022714"/>
    </source>
</evidence>
<dbReference type="SUPFAM" id="SSF50022">
    <property type="entry name" value="ISP domain"/>
    <property type="match status" value="1"/>
</dbReference>
<keyword evidence="4" id="KW-0411">Iron-sulfur</keyword>